<reference evidence="1" key="1">
    <citation type="submission" date="2014-05" db="EMBL/GenBank/DDBJ databases">
        <authorList>
            <person name="Chronopoulou M."/>
        </authorList>
    </citation>
    <scope>NUCLEOTIDE SEQUENCE</scope>
    <source>
        <tissue evidence="1">Whole organism</tissue>
    </source>
</reference>
<organism evidence="1">
    <name type="scientific">Lepeophtheirus salmonis</name>
    <name type="common">Salmon louse</name>
    <name type="synonym">Caligus salmonis</name>
    <dbReference type="NCBI Taxonomy" id="72036"/>
    <lineage>
        <taxon>Eukaryota</taxon>
        <taxon>Metazoa</taxon>
        <taxon>Ecdysozoa</taxon>
        <taxon>Arthropoda</taxon>
        <taxon>Crustacea</taxon>
        <taxon>Multicrustacea</taxon>
        <taxon>Hexanauplia</taxon>
        <taxon>Copepoda</taxon>
        <taxon>Siphonostomatoida</taxon>
        <taxon>Caligidae</taxon>
        <taxon>Lepeophtheirus</taxon>
    </lineage>
</organism>
<proteinExistence type="predicted"/>
<protein>
    <submittedName>
        <fullName evidence="1">Uncharacterized protein</fullName>
    </submittedName>
</protein>
<accession>A0A0K2T8F9</accession>
<name>A0A0K2T8F9_LEPSM</name>
<dbReference type="EMBL" id="HACA01004405">
    <property type="protein sequence ID" value="CDW21766.1"/>
    <property type="molecule type" value="Transcribed_RNA"/>
</dbReference>
<sequence length="31" mass="3658">MSTSILIQSSISSNFLIYSGFRDIRNPYFHY</sequence>
<evidence type="ECO:0000313" key="1">
    <source>
        <dbReference type="EMBL" id="CDW21766.1"/>
    </source>
</evidence>
<dbReference type="AlphaFoldDB" id="A0A0K2T8F9"/>